<feature type="compositionally biased region" description="Basic residues" evidence="1">
    <location>
        <begin position="136"/>
        <end position="145"/>
    </location>
</feature>
<keyword evidence="3" id="KW-1185">Reference proteome</keyword>
<reference evidence="2 3" key="1">
    <citation type="journal article" date="2021" name="Sci. Rep.">
        <title>The genome of the diatom Chaetoceros tenuissimus carries an ancient integrated fragment of an extant virus.</title>
        <authorList>
            <person name="Hongo Y."/>
            <person name="Kimura K."/>
            <person name="Takaki Y."/>
            <person name="Yoshida Y."/>
            <person name="Baba S."/>
            <person name="Kobayashi G."/>
            <person name="Nagasaki K."/>
            <person name="Hano T."/>
            <person name="Tomaru Y."/>
        </authorList>
    </citation>
    <scope>NUCLEOTIDE SEQUENCE [LARGE SCALE GENOMIC DNA]</scope>
    <source>
        <strain evidence="2 3">NIES-3715</strain>
    </source>
</reference>
<dbReference type="AlphaFoldDB" id="A0AAD3GYE1"/>
<feature type="region of interest" description="Disordered" evidence="1">
    <location>
        <begin position="50"/>
        <end position="85"/>
    </location>
</feature>
<protein>
    <submittedName>
        <fullName evidence="2">Uncharacterized protein</fullName>
    </submittedName>
</protein>
<sequence>MTYHETYYASAQNRKQVREESNIRSFVLADEEKKEKAIYAKKLKNQSFYDRKANHETFASAQNRKQAREESKSSTLVEANNSTIPVMDPAQVRRKLLVDEEKNRKAIIAKNRTKRQSFYERLANHETFTSAEPKNRISRSRRFAN</sequence>
<comment type="caution">
    <text evidence="2">The sequence shown here is derived from an EMBL/GenBank/DDBJ whole genome shotgun (WGS) entry which is preliminary data.</text>
</comment>
<feature type="region of interest" description="Disordered" evidence="1">
    <location>
        <begin position="120"/>
        <end position="145"/>
    </location>
</feature>
<evidence type="ECO:0000256" key="1">
    <source>
        <dbReference type="SAM" id="MobiDB-lite"/>
    </source>
</evidence>
<dbReference type="EMBL" id="BLLK01000019">
    <property type="protein sequence ID" value="GFH43967.1"/>
    <property type="molecule type" value="Genomic_DNA"/>
</dbReference>
<name>A0AAD3GYE1_9STRA</name>
<evidence type="ECO:0000313" key="2">
    <source>
        <dbReference type="EMBL" id="GFH43967.1"/>
    </source>
</evidence>
<proteinExistence type="predicted"/>
<gene>
    <name evidence="2" type="ORF">CTEN210_00441</name>
</gene>
<organism evidence="2 3">
    <name type="scientific">Chaetoceros tenuissimus</name>
    <dbReference type="NCBI Taxonomy" id="426638"/>
    <lineage>
        <taxon>Eukaryota</taxon>
        <taxon>Sar</taxon>
        <taxon>Stramenopiles</taxon>
        <taxon>Ochrophyta</taxon>
        <taxon>Bacillariophyta</taxon>
        <taxon>Coscinodiscophyceae</taxon>
        <taxon>Chaetocerotophycidae</taxon>
        <taxon>Chaetocerotales</taxon>
        <taxon>Chaetocerotaceae</taxon>
        <taxon>Chaetoceros</taxon>
    </lineage>
</organism>
<feature type="compositionally biased region" description="Polar residues" evidence="1">
    <location>
        <begin position="73"/>
        <end position="84"/>
    </location>
</feature>
<dbReference type="Proteomes" id="UP001054902">
    <property type="component" value="Unassembled WGS sequence"/>
</dbReference>
<evidence type="ECO:0000313" key="3">
    <source>
        <dbReference type="Proteomes" id="UP001054902"/>
    </source>
</evidence>
<accession>A0AAD3GYE1</accession>